<dbReference type="RefSeq" id="WP_344618564.1">
    <property type="nucleotide sequence ID" value="NZ_BAAARV010000086.1"/>
</dbReference>
<sequence>MGTEHTSTAGLWAGVDVGTQSLRVLLVDDHGTVVGHGAGRLDSHRSGPVHEQEPEQWWQVLGRASREALAAAERIRPRAAELVRGLAICGTSGTFLLAEDSTGPAKALTPALMYDDGRAADGWTGLGQPSWPLAKLAWLAEHGSAPVRAGLAAGRVRLEHCPDHLASRLVGHPVAADWSHALKTGYDPAAQAWPEGPEVPSGVLPEVVRPGTLLGRVGAAGAEHTGFAAGTPVRAGMTDGCAAQIAAGALVPGSWNAVLGTTLVLKGVTEDRLDDPAGAVYSHRHPDHGWLPGGASSVGAGLLDLRFPAADRDRRDAAAARFEPAGGIVYPLTGRGERFPFVRPDAEAFETGVFTDDDDRYAAVLQAVGYVEKLAYAHMRRLGARADGPYYITGGGTRSRYWCQLRADILGHELVLPASAEPAFGMAVLAAAGDGPLVTAAGRMVRPRTVVTPRSDATARFTDAYAKFLDALVERDWIDAALADYAKDVPLVGASGGAA</sequence>
<evidence type="ECO:0000256" key="3">
    <source>
        <dbReference type="ARBA" id="ARBA00022679"/>
    </source>
</evidence>
<name>A0ABN3HHD2_9ACTN</name>
<evidence type="ECO:0000313" key="7">
    <source>
        <dbReference type="EMBL" id="GAA2380252.1"/>
    </source>
</evidence>
<comment type="similarity">
    <text evidence="1">Belongs to the FGGY kinase family.</text>
</comment>
<evidence type="ECO:0000256" key="4">
    <source>
        <dbReference type="ARBA" id="ARBA00022777"/>
    </source>
</evidence>
<keyword evidence="4 7" id="KW-0418">Kinase</keyword>
<accession>A0ABN3HHD2</accession>
<dbReference type="InterPro" id="IPR000577">
    <property type="entry name" value="Carb_kinase_FGGY"/>
</dbReference>
<evidence type="ECO:0000256" key="1">
    <source>
        <dbReference type="ARBA" id="ARBA00009156"/>
    </source>
</evidence>
<evidence type="ECO:0000259" key="5">
    <source>
        <dbReference type="Pfam" id="PF00370"/>
    </source>
</evidence>
<dbReference type="SUPFAM" id="SSF53067">
    <property type="entry name" value="Actin-like ATPase domain"/>
    <property type="match status" value="2"/>
</dbReference>
<proteinExistence type="inferred from homology"/>
<dbReference type="PIRSF" id="PIRSF000538">
    <property type="entry name" value="GlpK"/>
    <property type="match status" value="1"/>
</dbReference>
<organism evidence="7 8">
    <name type="scientific">Dactylosporangium salmoneum</name>
    <dbReference type="NCBI Taxonomy" id="53361"/>
    <lineage>
        <taxon>Bacteria</taxon>
        <taxon>Bacillati</taxon>
        <taxon>Actinomycetota</taxon>
        <taxon>Actinomycetes</taxon>
        <taxon>Micromonosporales</taxon>
        <taxon>Micromonosporaceae</taxon>
        <taxon>Dactylosporangium</taxon>
    </lineage>
</organism>
<feature type="domain" description="Carbohydrate kinase FGGY N-terminal" evidence="5">
    <location>
        <begin position="12"/>
        <end position="245"/>
    </location>
</feature>
<dbReference type="Proteomes" id="UP001501444">
    <property type="component" value="Unassembled WGS sequence"/>
</dbReference>
<dbReference type="Pfam" id="PF00370">
    <property type="entry name" value="FGGY_N"/>
    <property type="match status" value="1"/>
</dbReference>
<keyword evidence="2" id="KW-0119">Carbohydrate metabolism</keyword>
<dbReference type="InterPro" id="IPR018485">
    <property type="entry name" value="FGGY_C"/>
</dbReference>
<dbReference type="CDD" id="cd07783">
    <property type="entry name" value="ASKHA_NBD_FGGY_SePSK_AtXK1-like"/>
    <property type="match status" value="1"/>
</dbReference>
<gene>
    <name evidence="7" type="ORF">GCM10010170_087370</name>
</gene>
<evidence type="ECO:0000259" key="6">
    <source>
        <dbReference type="Pfam" id="PF02782"/>
    </source>
</evidence>
<comment type="caution">
    <text evidence="7">The sequence shown here is derived from an EMBL/GenBank/DDBJ whole genome shotgun (WGS) entry which is preliminary data.</text>
</comment>
<reference evidence="7 8" key="1">
    <citation type="journal article" date="2019" name="Int. J. Syst. Evol. Microbiol.">
        <title>The Global Catalogue of Microorganisms (GCM) 10K type strain sequencing project: providing services to taxonomists for standard genome sequencing and annotation.</title>
        <authorList>
            <consortium name="The Broad Institute Genomics Platform"/>
            <consortium name="The Broad Institute Genome Sequencing Center for Infectious Disease"/>
            <person name="Wu L."/>
            <person name="Ma J."/>
        </authorList>
    </citation>
    <scope>NUCLEOTIDE SEQUENCE [LARGE SCALE GENOMIC DNA]</scope>
    <source>
        <strain evidence="7 8">JCM 3272</strain>
    </source>
</reference>
<evidence type="ECO:0000256" key="2">
    <source>
        <dbReference type="ARBA" id="ARBA00022629"/>
    </source>
</evidence>
<dbReference type="InterPro" id="IPR050406">
    <property type="entry name" value="FGGY_Carb_Kinase"/>
</dbReference>
<dbReference type="Gene3D" id="3.30.420.40">
    <property type="match status" value="2"/>
</dbReference>
<dbReference type="EMBL" id="BAAARV010000086">
    <property type="protein sequence ID" value="GAA2380252.1"/>
    <property type="molecule type" value="Genomic_DNA"/>
</dbReference>
<protein>
    <submittedName>
        <fullName evidence="7">FGGY-family carbohydrate kinase</fullName>
    </submittedName>
</protein>
<feature type="domain" description="Carbohydrate kinase FGGY C-terminal" evidence="6">
    <location>
        <begin position="256"/>
        <end position="432"/>
    </location>
</feature>
<keyword evidence="8" id="KW-1185">Reference proteome</keyword>
<keyword evidence="3" id="KW-0808">Transferase</keyword>
<dbReference type="InterPro" id="IPR018484">
    <property type="entry name" value="FGGY_N"/>
</dbReference>
<dbReference type="Pfam" id="PF02782">
    <property type="entry name" value="FGGY_C"/>
    <property type="match status" value="1"/>
</dbReference>
<dbReference type="GO" id="GO:0016301">
    <property type="term" value="F:kinase activity"/>
    <property type="evidence" value="ECO:0007669"/>
    <property type="project" value="UniProtKB-KW"/>
</dbReference>
<dbReference type="InterPro" id="IPR043129">
    <property type="entry name" value="ATPase_NBD"/>
</dbReference>
<dbReference type="PANTHER" id="PTHR43095">
    <property type="entry name" value="SUGAR KINASE"/>
    <property type="match status" value="1"/>
</dbReference>
<dbReference type="PANTHER" id="PTHR43095:SF5">
    <property type="entry name" value="XYLULOSE KINASE"/>
    <property type="match status" value="1"/>
</dbReference>
<keyword evidence="2" id="KW-0859">Xylose metabolism</keyword>
<evidence type="ECO:0000313" key="8">
    <source>
        <dbReference type="Proteomes" id="UP001501444"/>
    </source>
</evidence>